<reference evidence="1" key="2">
    <citation type="submission" date="2023-05" db="EMBL/GenBank/DDBJ databases">
        <authorList>
            <person name="Fouks B."/>
        </authorList>
    </citation>
    <scope>NUCLEOTIDE SEQUENCE</scope>
    <source>
        <strain evidence="1">Stay&amp;Tobe</strain>
        <tissue evidence="1">Testes</tissue>
    </source>
</reference>
<dbReference type="AlphaFoldDB" id="A0AAD8EGX5"/>
<protein>
    <submittedName>
        <fullName evidence="1">Uncharacterized protein</fullName>
    </submittedName>
</protein>
<feature type="non-terminal residue" evidence="1">
    <location>
        <position position="51"/>
    </location>
</feature>
<dbReference type="Proteomes" id="UP001233999">
    <property type="component" value="Unassembled WGS sequence"/>
</dbReference>
<dbReference type="EMBL" id="JASPKZ010005273">
    <property type="protein sequence ID" value="KAJ9589137.1"/>
    <property type="molecule type" value="Genomic_DNA"/>
</dbReference>
<feature type="non-terminal residue" evidence="1">
    <location>
        <position position="1"/>
    </location>
</feature>
<gene>
    <name evidence="1" type="ORF">L9F63_017557</name>
</gene>
<evidence type="ECO:0000313" key="2">
    <source>
        <dbReference type="Proteomes" id="UP001233999"/>
    </source>
</evidence>
<keyword evidence="2" id="KW-1185">Reference proteome</keyword>
<sequence length="51" mass="5976">GERNGSISPYLEEEDYDVIKYYNGRLLLLNSKLCREIRSYSIVHEISKVLV</sequence>
<name>A0AAD8EGX5_DIPPU</name>
<comment type="caution">
    <text evidence="1">The sequence shown here is derived from an EMBL/GenBank/DDBJ whole genome shotgun (WGS) entry which is preliminary data.</text>
</comment>
<proteinExistence type="predicted"/>
<reference evidence="1" key="1">
    <citation type="journal article" date="2023" name="IScience">
        <title>Live-bearing cockroach genome reveals convergent evolutionary mechanisms linked to viviparity in insects and beyond.</title>
        <authorList>
            <person name="Fouks B."/>
            <person name="Harrison M.C."/>
            <person name="Mikhailova A.A."/>
            <person name="Marchal E."/>
            <person name="English S."/>
            <person name="Carruthers M."/>
            <person name="Jennings E.C."/>
            <person name="Chiamaka E.L."/>
            <person name="Frigard R.A."/>
            <person name="Pippel M."/>
            <person name="Attardo G.M."/>
            <person name="Benoit J.B."/>
            <person name="Bornberg-Bauer E."/>
            <person name="Tobe S.S."/>
        </authorList>
    </citation>
    <scope>NUCLEOTIDE SEQUENCE</scope>
    <source>
        <strain evidence="1">Stay&amp;Tobe</strain>
    </source>
</reference>
<organism evidence="1 2">
    <name type="scientific">Diploptera punctata</name>
    <name type="common">Pacific beetle cockroach</name>
    <dbReference type="NCBI Taxonomy" id="6984"/>
    <lineage>
        <taxon>Eukaryota</taxon>
        <taxon>Metazoa</taxon>
        <taxon>Ecdysozoa</taxon>
        <taxon>Arthropoda</taxon>
        <taxon>Hexapoda</taxon>
        <taxon>Insecta</taxon>
        <taxon>Pterygota</taxon>
        <taxon>Neoptera</taxon>
        <taxon>Polyneoptera</taxon>
        <taxon>Dictyoptera</taxon>
        <taxon>Blattodea</taxon>
        <taxon>Blaberoidea</taxon>
        <taxon>Blaberidae</taxon>
        <taxon>Diplopterinae</taxon>
        <taxon>Diploptera</taxon>
    </lineage>
</organism>
<accession>A0AAD8EGX5</accession>
<evidence type="ECO:0000313" key="1">
    <source>
        <dbReference type="EMBL" id="KAJ9589137.1"/>
    </source>
</evidence>